<dbReference type="Proteomes" id="UP000054053">
    <property type="component" value="Unassembled WGS sequence"/>
</dbReference>
<dbReference type="PANTHER" id="PTHR38165:SF1">
    <property type="entry name" value="GLUCANASE B"/>
    <property type="match status" value="1"/>
</dbReference>
<dbReference type="Pfam" id="PF16483">
    <property type="entry name" value="Glyco_hydro_64"/>
    <property type="match status" value="1"/>
</dbReference>
<dbReference type="CDD" id="cd09220">
    <property type="entry name" value="GH64-GluB-like"/>
    <property type="match status" value="1"/>
</dbReference>
<evidence type="ECO:0000256" key="1">
    <source>
        <dbReference type="SAM" id="SignalP"/>
    </source>
</evidence>
<reference evidence="4" key="3">
    <citation type="submission" date="2020-03" db="EMBL/GenBank/DDBJ databases">
        <title>A mixture of massive structural variations and highly conserved coding sequences in Ustilaginoidea virens genome.</title>
        <authorList>
            <person name="Zhang K."/>
            <person name="Zhao Z."/>
            <person name="Zhang Z."/>
            <person name="Li Y."/>
            <person name="Hsiang T."/>
            <person name="Sun W."/>
        </authorList>
    </citation>
    <scope>NUCLEOTIDE SEQUENCE</scope>
    <source>
        <strain evidence="4">UV-8b</strain>
    </source>
</reference>
<name>A0A063C9Z6_USTVR</name>
<keyword evidence="5" id="KW-1185">Reference proteome</keyword>
<sequence length="450" mass="48104">MRCTLSALTALLGAVAAAPSSLLPRARNNGFTIARAGGVDKIIITEDNTLNGTYHDSKSKSVSVSASYSATHMPFQFVNNFGGGQVKAYVTGLDSDDKVVFIKSDGSLYYPSSGGSEVPVEISNHDIAINLPGRDRRFSLHLPIPMHSGRVYFSEGELKFFMVKVPGGDGLVQPSVTNTADPSSETNWGFIEFTYNADGSIFSNISYVDFVGIILSMSLSVKDGAGTQETKGLDGGAVSALCNGLISQSENDGRNWGALCVANGAGEPIRVLSPNVYRIVKPGDFEDYWQAYVDEVWHYYTDKALTIDTQGPAGNVKCRVSGGTMSCDGDNRPYSKPAAADIWGCDSGTFAKQNGDNGVHLAVIPRLCAAFVRSTLLIDQGNVQPRLAAKKYYKVNPTNHYSRLVHGREIDGRGYAFAYDDVNADGENASGTLSSGRPNTLTVYFGGSPS</sequence>
<dbReference type="Gene3D" id="3.30.920.50">
    <property type="entry name" value="Beta-1,3-glucanase, C-terminal domain"/>
    <property type="match status" value="1"/>
</dbReference>
<dbReference type="EMBL" id="BBTG02000003">
    <property type="protein sequence ID" value="GAO20080.1"/>
    <property type="molecule type" value="Genomic_DNA"/>
</dbReference>
<dbReference type="PROSITE" id="PS52006">
    <property type="entry name" value="GH64"/>
    <property type="match status" value="1"/>
</dbReference>
<dbReference type="HOGENOM" id="CLU_032886_0_0_1"/>
<dbReference type="GeneID" id="66065942"/>
<feature type="chain" id="PRO_5010402237" description="GH64 domain-containing protein" evidence="1">
    <location>
        <begin position="18"/>
        <end position="450"/>
    </location>
</feature>
<feature type="domain" description="GH64" evidence="2">
    <location>
        <begin position="70"/>
        <end position="443"/>
    </location>
</feature>
<keyword evidence="1" id="KW-0732">Signal</keyword>
<evidence type="ECO:0000313" key="6">
    <source>
        <dbReference type="Proteomes" id="UP000054053"/>
    </source>
</evidence>
<gene>
    <name evidence="4" type="ORF">UV8b_05164</name>
    <name evidence="3" type="ORF">UVI_02008160</name>
</gene>
<proteinExistence type="predicted"/>
<dbReference type="InterPro" id="IPR042517">
    <property type="entry name" value="Glyco_hydro_64_N_2"/>
</dbReference>
<evidence type="ECO:0000313" key="3">
    <source>
        <dbReference type="EMBL" id="GAO20080.1"/>
    </source>
</evidence>
<evidence type="ECO:0000313" key="4">
    <source>
        <dbReference type="EMBL" id="QUC20923.1"/>
    </source>
</evidence>
<dbReference type="Gene3D" id="2.60.110.10">
    <property type="entry name" value="Thaumatin"/>
    <property type="match status" value="1"/>
</dbReference>
<reference evidence="6" key="2">
    <citation type="journal article" date="2016" name="Genome Announc.">
        <title>Genome sequence of Ustilaginoidea virens IPU010, a rice pathogenic fungus causing false smut.</title>
        <authorList>
            <person name="Kumagai T."/>
            <person name="Ishii T."/>
            <person name="Terai G."/>
            <person name="Umemura M."/>
            <person name="Machida M."/>
            <person name="Asai K."/>
        </authorList>
    </citation>
    <scope>NUCLEOTIDE SEQUENCE [LARGE SCALE GENOMIC DNA]</scope>
    <source>
        <strain evidence="6">IPU010</strain>
    </source>
</reference>
<evidence type="ECO:0000313" key="5">
    <source>
        <dbReference type="Proteomes" id="UP000027002"/>
    </source>
</evidence>
<dbReference type="InterPro" id="IPR037176">
    <property type="entry name" value="Osmotin/thaumatin-like_sf"/>
</dbReference>
<protein>
    <recommendedName>
        <fullName evidence="2">GH64 domain-containing protein</fullName>
    </recommendedName>
</protein>
<dbReference type="InterPro" id="IPR037398">
    <property type="entry name" value="Glyco_hydro_64_fam"/>
</dbReference>
<accession>A0A063C9Z6</accession>
<dbReference type="PANTHER" id="PTHR38165">
    <property type="match status" value="1"/>
</dbReference>
<evidence type="ECO:0000259" key="2">
    <source>
        <dbReference type="PROSITE" id="PS52006"/>
    </source>
</evidence>
<dbReference type="KEGG" id="uvi:66065942"/>
<dbReference type="InterPro" id="IPR032477">
    <property type="entry name" value="Glyco_hydro_64"/>
</dbReference>
<reference evidence="3" key="1">
    <citation type="journal article" date="2016" name="Genome Announc.">
        <title>Genome Sequence of Ustilaginoidea virens IPU010, a Rice Pathogenic Fungus Causing False Smut.</title>
        <authorList>
            <person name="Kumagai T."/>
            <person name="Ishii T."/>
            <person name="Terai G."/>
            <person name="Umemura M."/>
            <person name="Machida M."/>
            <person name="Asai K."/>
        </authorList>
    </citation>
    <scope>NUCLEOTIDE SEQUENCE [LARGE SCALE GENOMIC DNA]</scope>
    <source>
        <strain evidence="3">IPU010</strain>
    </source>
</reference>
<dbReference type="EMBL" id="CP072756">
    <property type="protein sequence ID" value="QUC20923.1"/>
    <property type="molecule type" value="Genomic_DNA"/>
</dbReference>
<feature type="signal peptide" evidence="1">
    <location>
        <begin position="1"/>
        <end position="17"/>
    </location>
</feature>
<dbReference type="Proteomes" id="UP000027002">
    <property type="component" value="Chromosome 4"/>
</dbReference>
<dbReference type="RefSeq" id="XP_042998596.1">
    <property type="nucleotide sequence ID" value="XM_043142662.1"/>
</dbReference>
<dbReference type="STRING" id="1159556.A0A063C9Z6"/>
<organism evidence="3 6">
    <name type="scientific">Ustilaginoidea virens</name>
    <name type="common">Rice false smut fungus</name>
    <name type="synonym">Villosiclava virens</name>
    <dbReference type="NCBI Taxonomy" id="1159556"/>
    <lineage>
        <taxon>Eukaryota</taxon>
        <taxon>Fungi</taxon>
        <taxon>Dikarya</taxon>
        <taxon>Ascomycota</taxon>
        <taxon>Pezizomycotina</taxon>
        <taxon>Sordariomycetes</taxon>
        <taxon>Hypocreomycetidae</taxon>
        <taxon>Hypocreales</taxon>
        <taxon>Clavicipitaceae</taxon>
        <taxon>Ustilaginoidea</taxon>
    </lineage>
</organism>
<dbReference type="AlphaFoldDB" id="A0A063C9Z6"/>
<dbReference type="OrthoDB" id="10058186at2759"/>